<dbReference type="Proteomes" id="UP001596004">
    <property type="component" value="Unassembled WGS sequence"/>
</dbReference>
<feature type="region of interest" description="Disordered" evidence="6">
    <location>
        <begin position="247"/>
        <end position="286"/>
    </location>
</feature>
<evidence type="ECO:0000256" key="3">
    <source>
        <dbReference type="ARBA" id="ARBA00023125"/>
    </source>
</evidence>
<dbReference type="PROSITE" id="PS50977">
    <property type="entry name" value="HTH_TETR_2"/>
    <property type="match status" value="1"/>
</dbReference>
<dbReference type="Pfam" id="PF02909">
    <property type="entry name" value="TetR_C_1"/>
    <property type="match status" value="1"/>
</dbReference>
<keyword evidence="9" id="KW-1185">Reference proteome</keyword>
<keyword evidence="4" id="KW-0804">Transcription</keyword>
<dbReference type="PRINTS" id="PR00455">
    <property type="entry name" value="HTHTETR"/>
</dbReference>
<dbReference type="SUPFAM" id="SSF48498">
    <property type="entry name" value="Tetracyclin repressor-like, C-terminal domain"/>
    <property type="match status" value="1"/>
</dbReference>
<gene>
    <name evidence="8" type="ORF">ACFO60_22925</name>
</gene>
<evidence type="ECO:0000256" key="1">
    <source>
        <dbReference type="ARBA" id="ARBA00022491"/>
    </source>
</evidence>
<dbReference type="PRINTS" id="PR00400">
    <property type="entry name" value="TETREPRESSOR"/>
</dbReference>
<evidence type="ECO:0000256" key="4">
    <source>
        <dbReference type="ARBA" id="ARBA00023163"/>
    </source>
</evidence>
<evidence type="ECO:0000256" key="5">
    <source>
        <dbReference type="PROSITE-ProRule" id="PRU00335"/>
    </source>
</evidence>
<dbReference type="PANTHER" id="PTHR30055:SF151">
    <property type="entry name" value="TRANSCRIPTIONAL REGULATORY PROTEIN"/>
    <property type="match status" value="1"/>
</dbReference>
<evidence type="ECO:0000313" key="9">
    <source>
        <dbReference type="Proteomes" id="UP001596004"/>
    </source>
</evidence>
<evidence type="ECO:0000313" key="8">
    <source>
        <dbReference type="EMBL" id="MFC4533632.1"/>
    </source>
</evidence>
<dbReference type="Pfam" id="PF00440">
    <property type="entry name" value="TetR_N"/>
    <property type="match status" value="1"/>
</dbReference>
<keyword evidence="3 5" id="KW-0238">DNA-binding</keyword>
<feature type="domain" description="HTH tetR-type" evidence="7">
    <location>
        <begin position="29"/>
        <end position="89"/>
    </location>
</feature>
<evidence type="ECO:0000259" key="7">
    <source>
        <dbReference type="PROSITE" id="PS50977"/>
    </source>
</evidence>
<dbReference type="SUPFAM" id="SSF46689">
    <property type="entry name" value="Homeodomain-like"/>
    <property type="match status" value="1"/>
</dbReference>
<dbReference type="Gene3D" id="1.10.357.10">
    <property type="entry name" value="Tetracycline Repressor, domain 2"/>
    <property type="match status" value="1"/>
</dbReference>
<keyword evidence="1" id="KW-0678">Repressor</keyword>
<dbReference type="InterPro" id="IPR050109">
    <property type="entry name" value="HTH-type_TetR-like_transc_reg"/>
</dbReference>
<comment type="caution">
    <text evidence="8">The sequence shown here is derived from an EMBL/GenBank/DDBJ whole genome shotgun (WGS) entry which is preliminary data.</text>
</comment>
<keyword evidence="2" id="KW-0805">Transcription regulation</keyword>
<name>A0ABV9CL98_9ACTN</name>
<dbReference type="EMBL" id="JBHSFP010000016">
    <property type="protein sequence ID" value="MFC4533632.1"/>
    <property type="molecule type" value="Genomic_DNA"/>
</dbReference>
<evidence type="ECO:0000256" key="6">
    <source>
        <dbReference type="SAM" id="MobiDB-lite"/>
    </source>
</evidence>
<accession>A0ABV9CL98</accession>
<dbReference type="InterPro" id="IPR003012">
    <property type="entry name" value="Tet_transcr_reg_TetR"/>
</dbReference>
<dbReference type="InterPro" id="IPR001647">
    <property type="entry name" value="HTH_TetR"/>
</dbReference>
<protein>
    <submittedName>
        <fullName evidence="8">TetR/AcrR family transcriptional regulator</fullName>
    </submittedName>
</protein>
<sequence>MSEPRRDDAEVPPPPWGRSRRRVAPVRVPLTLERIVDAAYVVLDREGYEGLSMRQVAAELGVAVSALYAHVEGKDELLERMYSRLFDGQEIPDPDPERWQEQVREFANDGRARLLAHRDMARISMAHVPFTPDLLPHVERMLAIFRSGGLPDQVAATAGDIISTFIEGFTFEQSMWEERHRTAEAHTWQEMQAGIKGYFDALPPERFPNLLALADMMFGGTYDARFELGVEIIIRGLASYIEPGHPAVQSGDAGGGHENAGRASDGDAGPHEADRPAEDAGGVTGG</sequence>
<feature type="DNA-binding region" description="H-T-H motif" evidence="5">
    <location>
        <begin position="52"/>
        <end position="71"/>
    </location>
</feature>
<dbReference type="RefSeq" id="WP_380843275.1">
    <property type="nucleotide sequence ID" value="NZ_JBHSFP010000016.1"/>
</dbReference>
<feature type="compositionally biased region" description="Basic and acidic residues" evidence="6">
    <location>
        <begin position="264"/>
        <end position="278"/>
    </location>
</feature>
<dbReference type="InterPro" id="IPR004111">
    <property type="entry name" value="Repressor_TetR_C"/>
</dbReference>
<organism evidence="8 9">
    <name type="scientific">Sphaerisporangium dianthi</name>
    <dbReference type="NCBI Taxonomy" id="1436120"/>
    <lineage>
        <taxon>Bacteria</taxon>
        <taxon>Bacillati</taxon>
        <taxon>Actinomycetota</taxon>
        <taxon>Actinomycetes</taxon>
        <taxon>Streptosporangiales</taxon>
        <taxon>Streptosporangiaceae</taxon>
        <taxon>Sphaerisporangium</taxon>
    </lineage>
</organism>
<reference evidence="9" key="1">
    <citation type="journal article" date="2019" name="Int. J. Syst. Evol. Microbiol.">
        <title>The Global Catalogue of Microorganisms (GCM) 10K type strain sequencing project: providing services to taxonomists for standard genome sequencing and annotation.</title>
        <authorList>
            <consortium name="The Broad Institute Genomics Platform"/>
            <consortium name="The Broad Institute Genome Sequencing Center for Infectious Disease"/>
            <person name="Wu L."/>
            <person name="Ma J."/>
        </authorList>
    </citation>
    <scope>NUCLEOTIDE SEQUENCE [LARGE SCALE GENOMIC DNA]</scope>
    <source>
        <strain evidence="9">CGMCC 4.7132</strain>
    </source>
</reference>
<evidence type="ECO:0000256" key="2">
    <source>
        <dbReference type="ARBA" id="ARBA00023015"/>
    </source>
</evidence>
<dbReference type="InterPro" id="IPR009057">
    <property type="entry name" value="Homeodomain-like_sf"/>
</dbReference>
<dbReference type="InterPro" id="IPR036271">
    <property type="entry name" value="Tet_transcr_reg_TetR-rel_C_sf"/>
</dbReference>
<dbReference type="PANTHER" id="PTHR30055">
    <property type="entry name" value="HTH-TYPE TRANSCRIPTIONAL REGULATOR RUTR"/>
    <property type="match status" value="1"/>
</dbReference>
<feature type="region of interest" description="Disordered" evidence="6">
    <location>
        <begin position="1"/>
        <end position="20"/>
    </location>
</feature>
<proteinExistence type="predicted"/>